<feature type="transmembrane region" description="Helical" evidence="1">
    <location>
        <begin position="168"/>
        <end position="185"/>
    </location>
</feature>
<dbReference type="Pfam" id="PF07301">
    <property type="entry name" value="DUF1453"/>
    <property type="match status" value="1"/>
</dbReference>
<dbReference type="AlphaFoldDB" id="Q8P399"/>
<evidence type="ECO:0000313" key="2">
    <source>
        <dbReference type="EMBL" id="AAM43393.1"/>
    </source>
</evidence>
<proteinExistence type="predicted"/>
<reference evidence="2 3" key="1">
    <citation type="journal article" date="2002" name="Nature">
        <title>Comparison of the genomes of two Xanthomonas pathogens with differing host specificities.</title>
        <authorList>
            <person name="da Silva A.C."/>
            <person name="Ferro J.A."/>
            <person name="Reinach F.C."/>
            <person name="Farah C.S."/>
            <person name="Furlan L.R."/>
            <person name="Quaggio R.B."/>
            <person name="Monteiro-Vitorello C.B."/>
            <person name="Van Sluys M.A."/>
            <person name="Almeida N.F."/>
            <person name="Alves L.M."/>
            <person name="do Amaral A.M."/>
            <person name="Bertolini M.C."/>
            <person name="Camargo L.E."/>
            <person name="Camarotte G."/>
            <person name="Cannavan F."/>
            <person name="Cardozo J."/>
            <person name="Chambergo F."/>
            <person name="Ciapina L.P."/>
            <person name="Cicarelli R.M."/>
            <person name="Coutinho L.L."/>
            <person name="Cursino-Santos J.R."/>
            <person name="El-Dorry H."/>
            <person name="Faria J.B."/>
            <person name="Ferreira A.J."/>
            <person name="Ferreira R.C."/>
            <person name="Ferro M.I."/>
            <person name="Formighieri E.F."/>
            <person name="Franco M.C."/>
            <person name="Greggio C.C."/>
            <person name="Gruber A."/>
            <person name="Katsuyama A.M."/>
            <person name="Kishi L.T."/>
            <person name="Leite R.P."/>
            <person name="Lemos E.G."/>
            <person name="Lemos M.V."/>
            <person name="Locali E.C."/>
            <person name="Machado M.A."/>
            <person name="Madeira A.M."/>
            <person name="Martinez-Rossi N.M."/>
            <person name="Martins E.C."/>
            <person name="Meidanis J."/>
            <person name="Menck C.F."/>
            <person name="Miyaki C.Y."/>
            <person name="Moon D.H."/>
            <person name="Moreira L.M."/>
            <person name="Novo M.T."/>
            <person name="Okura V.K."/>
            <person name="Oliveira M.C."/>
            <person name="Oliveira V.R."/>
            <person name="Pereira H.A."/>
            <person name="Rossi A."/>
            <person name="Sena J.A."/>
            <person name="Silva C."/>
            <person name="de Souza R.F."/>
            <person name="Spinola L.A."/>
            <person name="Takita M.A."/>
            <person name="Tamura R.E."/>
            <person name="Teixeira E.C."/>
            <person name="Tezza R.I."/>
            <person name="Trindade dos Santos M."/>
            <person name="Truffi D."/>
            <person name="Tsai S.M."/>
            <person name="White F.F."/>
            <person name="Setubal J.C."/>
            <person name="Kitajima J.P."/>
        </authorList>
    </citation>
    <scope>NUCLEOTIDE SEQUENCE [LARGE SCALE GENOMIC DNA]</scope>
    <source>
        <strain evidence="3">ATCC 33913 / DSM 3586 / NCPPB 528 / LMG 568 / P 25</strain>
    </source>
</reference>
<dbReference type="OrthoDB" id="6038141at2"/>
<dbReference type="Proteomes" id="UP000001010">
    <property type="component" value="Chromosome"/>
</dbReference>
<feature type="transmembrane region" description="Helical" evidence="1">
    <location>
        <begin position="125"/>
        <end position="147"/>
    </location>
</feature>
<gene>
    <name evidence="2" type="ordered locus">XCC4178</name>
</gene>
<feature type="transmembrane region" description="Helical" evidence="1">
    <location>
        <begin position="221"/>
        <end position="241"/>
    </location>
</feature>
<dbReference type="PATRIC" id="fig|190485.4.peg.4474"/>
<dbReference type="HOGENOM" id="CLU_082135_0_0_6"/>
<keyword evidence="1" id="KW-1133">Transmembrane helix</keyword>
<sequence>MHRGLEAGAVHRARKVVPPGGLGQRVDQLVRVLLDGGHGTAVGEHWRQVYRRRLDPRVATAAAGGRCVHRPAAGCAKSPRALPGSWGTAARMAAESDTWHLVRARAGFHPAALASPTSPRKGCCMPAYAIAPLTPYLSMAAVAFFYYRRIRRSFGRQPWKPVAATLRTALLLVATAALGYAAYGLPGVAPGVALGAVVGAGLGVVSLRYTHAEWVDGRGWYTPNPWIGGALMLVLLGRLAWRWTDGAFSGGAAVAGSQASPLTLGIAAALVLYSLVHVGGVWWRLRQLRLQASAY</sequence>
<name>Q8P399_XANCP</name>
<protein>
    <recommendedName>
        <fullName evidence="4">DUF1453 domain-containing protein</fullName>
    </recommendedName>
</protein>
<keyword evidence="1" id="KW-0472">Membrane</keyword>
<dbReference type="InterPro" id="IPR058247">
    <property type="entry name" value="DUF1453"/>
</dbReference>
<keyword evidence="1" id="KW-0812">Transmembrane</keyword>
<evidence type="ECO:0008006" key="4">
    <source>
        <dbReference type="Google" id="ProtNLM"/>
    </source>
</evidence>
<evidence type="ECO:0000313" key="3">
    <source>
        <dbReference type="Proteomes" id="UP000001010"/>
    </source>
</evidence>
<dbReference type="EnsemblBacteria" id="AAM43393">
    <property type="protein sequence ID" value="AAM43393"/>
    <property type="gene ID" value="XCC4178"/>
</dbReference>
<organism evidence="2 3">
    <name type="scientific">Xanthomonas campestris pv. campestris (strain ATCC 33913 / DSM 3586 / NCPPB 528 / LMG 568 / P 25)</name>
    <dbReference type="NCBI Taxonomy" id="190485"/>
    <lineage>
        <taxon>Bacteria</taxon>
        <taxon>Pseudomonadati</taxon>
        <taxon>Pseudomonadota</taxon>
        <taxon>Gammaproteobacteria</taxon>
        <taxon>Lysobacterales</taxon>
        <taxon>Lysobacteraceae</taxon>
        <taxon>Xanthomonas</taxon>
    </lineage>
</organism>
<feature type="transmembrane region" description="Helical" evidence="1">
    <location>
        <begin position="191"/>
        <end position="209"/>
    </location>
</feature>
<evidence type="ECO:0000256" key="1">
    <source>
        <dbReference type="SAM" id="Phobius"/>
    </source>
</evidence>
<dbReference type="KEGG" id="xcc:XCC4178"/>
<feature type="transmembrane region" description="Helical" evidence="1">
    <location>
        <begin position="261"/>
        <end position="283"/>
    </location>
</feature>
<dbReference type="eggNOG" id="ENOG5032UY8">
    <property type="taxonomic scope" value="Bacteria"/>
</dbReference>
<accession>Q8P399</accession>
<keyword evidence="3" id="KW-1185">Reference proteome</keyword>
<dbReference type="EMBL" id="AE008922">
    <property type="protein sequence ID" value="AAM43393.1"/>
    <property type="molecule type" value="Genomic_DNA"/>
</dbReference>